<keyword evidence="2" id="KW-1185">Reference proteome</keyword>
<reference evidence="1 2" key="1">
    <citation type="submission" date="2015-03" db="EMBL/GenBank/DDBJ databases">
        <title>Genome Sequence of Kiloniella spongiae MEBiC09566, isolated from a marine sponge.</title>
        <authorList>
            <person name="Shao Z."/>
            <person name="Wang L."/>
            <person name="Li X."/>
        </authorList>
    </citation>
    <scope>NUCLEOTIDE SEQUENCE [LARGE SCALE GENOMIC DNA]</scope>
    <source>
        <strain evidence="1 2">MEBiC09566</strain>
    </source>
</reference>
<dbReference type="RefSeq" id="WP_047763138.1">
    <property type="nucleotide sequence ID" value="NZ_LAQL01000003.1"/>
</dbReference>
<dbReference type="STRING" id="1489064.WH96_05780"/>
<evidence type="ECO:0000313" key="1">
    <source>
        <dbReference type="EMBL" id="KLN61801.1"/>
    </source>
</evidence>
<dbReference type="PATRIC" id="fig|1489064.4.peg.2375"/>
<sequence>MARVYLIVGNTGAGKSTYAAQLAARENAIVFSVDEWMKTLFNMDMPDPPLYSWALERTQRCEKQQLAETLKVTDKGISVILDLGFFAKSQRERVVGFLRDHGRDYQVHYLDVDKETRWDRVRHRNEAQTETFQFEVSREIFDFCETIFEPMDDDERKTAVIVA</sequence>
<evidence type="ECO:0000313" key="2">
    <source>
        <dbReference type="Proteomes" id="UP000035444"/>
    </source>
</evidence>
<dbReference type="EMBL" id="LAQL01000003">
    <property type="protein sequence ID" value="KLN61801.1"/>
    <property type="molecule type" value="Genomic_DNA"/>
</dbReference>
<dbReference type="SUPFAM" id="SSF52540">
    <property type="entry name" value="P-loop containing nucleoside triphosphate hydrolases"/>
    <property type="match status" value="1"/>
</dbReference>
<proteinExistence type="predicted"/>
<dbReference type="Proteomes" id="UP000035444">
    <property type="component" value="Unassembled WGS sequence"/>
</dbReference>
<protein>
    <recommendedName>
        <fullName evidence="3">Zeta toxin</fullName>
    </recommendedName>
</protein>
<organism evidence="1 2">
    <name type="scientific">Kiloniella spongiae</name>
    <dbReference type="NCBI Taxonomy" id="1489064"/>
    <lineage>
        <taxon>Bacteria</taxon>
        <taxon>Pseudomonadati</taxon>
        <taxon>Pseudomonadota</taxon>
        <taxon>Alphaproteobacteria</taxon>
        <taxon>Rhodospirillales</taxon>
        <taxon>Kiloniellaceae</taxon>
        <taxon>Kiloniella</taxon>
    </lineage>
</organism>
<dbReference type="InterPro" id="IPR027417">
    <property type="entry name" value="P-loop_NTPase"/>
</dbReference>
<dbReference type="OrthoDB" id="2639622at2"/>
<comment type="caution">
    <text evidence="1">The sequence shown here is derived from an EMBL/GenBank/DDBJ whole genome shotgun (WGS) entry which is preliminary data.</text>
</comment>
<gene>
    <name evidence="1" type="ORF">WH96_05780</name>
</gene>
<evidence type="ECO:0008006" key="3">
    <source>
        <dbReference type="Google" id="ProtNLM"/>
    </source>
</evidence>
<dbReference type="AlphaFoldDB" id="A0A0H2MHX4"/>
<name>A0A0H2MHX4_9PROT</name>
<dbReference type="Gene3D" id="3.40.50.300">
    <property type="entry name" value="P-loop containing nucleotide triphosphate hydrolases"/>
    <property type="match status" value="1"/>
</dbReference>
<dbReference type="Pfam" id="PF13671">
    <property type="entry name" value="AAA_33"/>
    <property type="match status" value="1"/>
</dbReference>
<accession>A0A0H2MHX4</accession>